<dbReference type="Gene3D" id="3.40.50.300">
    <property type="entry name" value="P-loop containing nucleotide triphosphate hydrolases"/>
    <property type="match status" value="1"/>
</dbReference>
<evidence type="ECO:0000256" key="1">
    <source>
        <dbReference type="ARBA" id="ARBA00022741"/>
    </source>
</evidence>
<keyword evidence="1" id="KW-0547">Nucleotide-binding</keyword>
<organism evidence="3 4">
    <name type="scientific">Glycine soja</name>
    <name type="common">Wild soybean</name>
    <dbReference type="NCBI Taxonomy" id="3848"/>
    <lineage>
        <taxon>Eukaryota</taxon>
        <taxon>Viridiplantae</taxon>
        <taxon>Streptophyta</taxon>
        <taxon>Embryophyta</taxon>
        <taxon>Tracheophyta</taxon>
        <taxon>Spermatophyta</taxon>
        <taxon>Magnoliopsida</taxon>
        <taxon>eudicotyledons</taxon>
        <taxon>Gunneridae</taxon>
        <taxon>Pentapetalae</taxon>
        <taxon>rosids</taxon>
        <taxon>fabids</taxon>
        <taxon>Fabales</taxon>
        <taxon>Fabaceae</taxon>
        <taxon>Papilionoideae</taxon>
        <taxon>50 kb inversion clade</taxon>
        <taxon>NPAAA clade</taxon>
        <taxon>indigoferoid/millettioid clade</taxon>
        <taxon>Phaseoleae</taxon>
        <taxon>Glycine</taxon>
        <taxon>Glycine subgen. Soja</taxon>
    </lineage>
</organism>
<dbReference type="PANTHER" id="PTHR45644:SF3">
    <property type="entry name" value="FI08533P-RELATED"/>
    <property type="match status" value="1"/>
</dbReference>
<evidence type="ECO:0000256" key="2">
    <source>
        <dbReference type="ARBA" id="ARBA00022840"/>
    </source>
</evidence>
<accession>A0A445HQC4</accession>
<name>A0A445HQC4_GLYSO</name>
<keyword evidence="2" id="KW-0067">ATP-binding</keyword>
<comment type="caution">
    <text evidence="3">The sequence shown here is derived from an EMBL/GenBank/DDBJ whole genome shotgun (WGS) entry which is preliminary data.</text>
</comment>
<gene>
    <name evidence="3" type="ORF">D0Y65_034422</name>
</gene>
<dbReference type="PANTHER" id="PTHR45644">
    <property type="entry name" value="AAA ATPASE, PUTATIVE (AFU_ORTHOLOGUE AFUA_2G12920)-RELATED-RELATED"/>
    <property type="match status" value="1"/>
</dbReference>
<sequence>MPLKNNDLGLIHRWIVMKFKHQSSRRKNWRNLRKSLEMPLSLSEDTLAYKLQLAIIFIDEVDNFLENAQVMVLAATYRPSELDEAILQHLPQAFEIGVPDQRERIEILKVVLKGERVEDNIDFGHIAGLCEGYTSLDLFDLCKKATYFPIIELLDEEKKGKRSH</sequence>
<evidence type="ECO:0000313" key="4">
    <source>
        <dbReference type="Proteomes" id="UP000289340"/>
    </source>
</evidence>
<dbReference type="GO" id="GO:0005741">
    <property type="term" value="C:mitochondrial outer membrane"/>
    <property type="evidence" value="ECO:0007669"/>
    <property type="project" value="TreeGrafter"/>
</dbReference>
<dbReference type="AlphaFoldDB" id="A0A445HQC4"/>
<dbReference type="EMBL" id="QZWG01000012">
    <property type="protein sequence ID" value="RZB75913.1"/>
    <property type="molecule type" value="Genomic_DNA"/>
</dbReference>
<dbReference type="SUPFAM" id="SSF52540">
    <property type="entry name" value="P-loop containing nucleoside triphosphate hydrolases"/>
    <property type="match status" value="1"/>
</dbReference>
<dbReference type="InterPro" id="IPR051701">
    <property type="entry name" value="Mito_OM_Translocase_MSP1"/>
</dbReference>
<proteinExistence type="predicted"/>
<dbReference type="InterPro" id="IPR027417">
    <property type="entry name" value="P-loop_NTPase"/>
</dbReference>
<dbReference type="Proteomes" id="UP000289340">
    <property type="component" value="Chromosome 12"/>
</dbReference>
<feature type="non-terminal residue" evidence="3">
    <location>
        <position position="164"/>
    </location>
</feature>
<dbReference type="GO" id="GO:0005524">
    <property type="term" value="F:ATP binding"/>
    <property type="evidence" value="ECO:0007669"/>
    <property type="project" value="UniProtKB-KW"/>
</dbReference>
<evidence type="ECO:0000313" key="3">
    <source>
        <dbReference type="EMBL" id="RZB75913.1"/>
    </source>
</evidence>
<reference evidence="3 4" key="1">
    <citation type="submission" date="2018-09" db="EMBL/GenBank/DDBJ databases">
        <title>A high-quality reference genome of wild soybean provides a powerful tool to mine soybean genomes.</title>
        <authorList>
            <person name="Xie M."/>
            <person name="Chung C.Y.L."/>
            <person name="Li M.-W."/>
            <person name="Wong F.-L."/>
            <person name="Chan T.-F."/>
            <person name="Lam H.-M."/>
        </authorList>
    </citation>
    <scope>NUCLEOTIDE SEQUENCE [LARGE SCALE GENOMIC DNA]</scope>
    <source>
        <strain evidence="4">cv. W05</strain>
        <tissue evidence="3">Hypocotyl of etiolated seedlings</tissue>
    </source>
</reference>
<protein>
    <submittedName>
        <fullName evidence="3">ATPase family AAA domain-containing protein 1-A</fullName>
    </submittedName>
</protein>
<keyword evidence="4" id="KW-1185">Reference proteome</keyword>
<dbReference type="Gene3D" id="1.10.8.60">
    <property type="match status" value="1"/>
</dbReference>